<comment type="subcellular location">
    <subcellularLocation>
        <location evidence="1">Cell membrane</location>
        <topology evidence="1">Multi-pass membrane protein</topology>
    </subcellularLocation>
</comment>
<dbReference type="PROSITE" id="PS50885">
    <property type="entry name" value="HAMP"/>
    <property type="match status" value="1"/>
</dbReference>
<protein>
    <submittedName>
        <fullName evidence="12">Methyl-accepting chemotaxis protein</fullName>
    </submittedName>
</protein>
<dbReference type="SMART" id="SM00283">
    <property type="entry name" value="MA"/>
    <property type="match status" value="1"/>
</dbReference>
<keyword evidence="4 9" id="KW-1133">Transmembrane helix</keyword>
<dbReference type="SUPFAM" id="SSF58104">
    <property type="entry name" value="Methyl-accepting chemotaxis protein (MCP) signaling domain"/>
    <property type="match status" value="1"/>
</dbReference>
<dbReference type="PANTHER" id="PTHR32089">
    <property type="entry name" value="METHYL-ACCEPTING CHEMOTAXIS PROTEIN MCPB"/>
    <property type="match status" value="1"/>
</dbReference>
<dbReference type="Pfam" id="PF00672">
    <property type="entry name" value="HAMP"/>
    <property type="match status" value="1"/>
</dbReference>
<keyword evidence="5 9" id="KW-0472">Membrane</keyword>
<dbReference type="Gene3D" id="1.10.287.950">
    <property type="entry name" value="Methyl-accepting chemotaxis protein"/>
    <property type="match status" value="1"/>
</dbReference>
<evidence type="ECO:0000256" key="8">
    <source>
        <dbReference type="PROSITE-ProRule" id="PRU00284"/>
    </source>
</evidence>
<dbReference type="Pfam" id="PF17202">
    <property type="entry name" value="sCache_3_3"/>
    <property type="match status" value="1"/>
</dbReference>
<dbReference type="InterPro" id="IPR004090">
    <property type="entry name" value="Chemotax_Me-accpt_rcpt"/>
</dbReference>
<feature type="transmembrane region" description="Helical" evidence="9">
    <location>
        <begin position="183"/>
        <end position="206"/>
    </location>
</feature>
<dbReference type="GO" id="GO:0004888">
    <property type="term" value="F:transmembrane signaling receptor activity"/>
    <property type="evidence" value="ECO:0007669"/>
    <property type="project" value="InterPro"/>
</dbReference>
<evidence type="ECO:0000256" key="4">
    <source>
        <dbReference type="ARBA" id="ARBA00022989"/>
    </source>
</evidence>
<dbReference type="SUPFAM" id="SSF103190">
    <property type="entry name" value="Sensory domain-like"/>
    <property type="match status" value="1"/>
</dbReference>
<dbReference type="PANTHER" id="PTHR32089:SF112">
    <property type="entry name" value="LYSOZYME-LIKE PROTEIN-RELATED"/>
    <property type="match status" value="1"/>
</dbReference>
<dbReference type="EMBL" id="FLUO01000001">
    <property type="protein sequence ID" value="SBW04405.1"/>
    <property type="molecule type" value="Genomic_DNA"/>
</dbReference>
<evidence type="ECO:0000259" key="11">
    <source>
        <dbReference type="PROSITE" id="PS50885"/>
    </source>
</evidence>
<dbReference type="PRINTS" id="PR00260">
    <property type="entry name" value="CHEMTRNSDUCR"/>
</dbReference>
<feature type="domain" description="Methyl-accepting transducer" evidence="10">
    <location>
        <begin position="301"/>
        <end position="523"/>
    </location>
</feature>
<evidence type="ECO:0000313" key="12">
    <source>
        <dbReference type="EMBL" id="SBW04405.1"/>
    </source>
</evidence>
<dbReference type="InterPro" id="IPR003660">
    <property type="entry name" value="HAMP_dom"/>
</dbReference>
<reference evidence="12" key="1">
    <citation type="submission" date="2016-04" db="EMBL/GenBank/DDBJ databases">
        <authorList>
            <person name="Evans L.H."/>
            <person name="Alamgir A."/>
            <person name="Owens N."/>
            <person name="Weber N.D."/>
            <person name="Virtaneva K."/>
            <person name="Barbian K."/>
            <person name="Babar A."/>
            <person name="Rosenke K."/>
        </authorList>
    </citation>
    <scope>NUCLEOTIDE SEQUENCE</scope>
    <source>
        <strain evidence="12">86</strain>
    </source>
</reference>
<evidence type="ECO:0000256" key="6">
    <source>
        <dbReference type="ARBA" id="ARBA00023224"/>
    </source>
</evidence>
<evidence type="ECO:0000256" key="3">
    <source>
        <dbReference type="ARBA" id="ARBA00022692"/>
    </source>
</evidence>
<keyword evidence="2" id="KW-1003">Cell membrane</keyword>
<dbReference type="CDD" id="cd06225">
    <property type="entry name" value="HAMP"/>
    <property type="match status" value="1"/>
</dbReference>
<dbReference type="GO" id="GO:0007165">
    <property type="term" value="P:signal transduction"/>
    <property type="evidence" value="ECO:0007669"/>
    <property type="project" value="UniProtKB-KW"/>
</dbReference>
<evidence type="ECO:0000256" key="1">
    <source>
        <dbReference type="ARBA" id="ARBA00004651"/>
    </source>
</evidence>
<dbReference type="GO" id="GO:0006935">
    <property type="term" value="P:chemotaxis"/>
    <property type="evidence" value="ECO:0007669"/>
    <property type="project" value="InterPro"/>
</dbReference>
<evidence type="ECO:0000256" key="9">
    <source>
        <dbReference type="SAM" id="Phobius"/>
    </source>
</evidence>
<name>A0A212JYS4_9PROT</name>
<organism evidence="12">
    <name type="scientific">uncultured Alphaproteobacteria bacterium</name>
    <dbReference type="NCBI Taxonomy" id="91750"/>
    <lineage>
        <taxon>Bacteria</taxon>
        <taxon>Pseudomonadati</taxon>
        <taxon>Pseudomonadota</taxon>
        <taxon>Alphaproteobacteria</taxon>
        <taxon>environmental samples</taxon>
    </lineage>
</organism>
<keyword evidence="3 9" id="KW-0812">Transmembrane</keyword>
<proteinExistence type="inferred from homology"/>
<dbReference type="InterPro" id="IPR033463">
    <property type="entry name" value="sCache_3"/>
</dbReference>
<dbReference type="InterPro" id="IPR004089">
    <property type="entry name" value="MCPsignal_dom"/>
</dbReference>
<feature type="domain" description="HAMP" evidence="11">
    <location>
        <begin position="207"/>
        <end position="260"/>
    </location>
</feature>
<dbReference type="Pfam" id="PF00015">
    <property type="entry name" value="MCPsignal"/>
    <property type="match status" value="1"/>
</dbReference>
<evidence type="ECO:0000256" key="7">
    <source>
        <dbReference type="ARBA" id="ARBA00029447"/>
    </source>
</evidence>
<dbReference type="SMART" id="SM00304">
    <property type="entry name" value="HAMP"/>
    <property type="match status" value="2"/>
</dbReference>
<keyword evidence="6 8" id="KW-0807">Transducer</keyword>
<comment type="similarity">
    <text evidence="7">Belongs to the methyl-accepting chemotaxis (MCP) protein family.</text>
</comment>
<evidence type="ECO:0000256" key="5">
    <source>
        <dbReference type="ARBA" id="ARBA00023136"/>
    </source>
</evidence>
<dbReference type="PROSITE" id="PS50111">
    <property type="entry name" value="CHEMOTAXIS_TRANSDUC_2"/>
    <property type="match status" value="1"/>
</dbReference>
<dbReference type="AlphaFoldDB" id="A0A212JYS4"/>
<sequence length="565" mass="58429">MGLRVSLVQKITLVTLASLLLMLGALSAVTLRVVREDLGRQAQERQESAMRVAWHVLEGVGKAYALKDGVLAADGVPLNGNFAAVDAVTRMIGGTATIFAGDTRVATNVKTAEGARAVGTKLAPGPVYDAVLKAGKPYRGTATILGETYYTAYDPIKDPSGTVVGVLYTGRSRADIEALAAGLMRSVVLAGGAVLLLMGGLTWLLLRRNLRPITAMADATRRLADGDLEIAIAGHGRADEIGRMAAALEVFRGKLVDNRRMEAEQRELAARSRDAVLGAVRNMASEVGCETDAALDVVAERTGTMTGGVAHLDGLVQSMHANATTVAAAAEQALANAETVARAAEEMSASIGEIAEQSAASTAVARDAGGLARQAGELVGEVDAAADGIGEVVKLISDIAAQTNLLALNATIEAARAGEAGKGFAVVAGEVKALADQTQRSVGEITRQIAAMQERSRRMVEAMTAIREAIAQVDGAAATIAAAVEQQTATTRDISRNVQDLAGGAQEVATLIAAVSQQATEVGDVATSLRGTVGELEAEIETLHKTVNAVVERSVAETERQLAEA</sequence>
<dbReference type="Gene3D" id="6.10.340.10">
    <property type="match status" value="1"/>
</dbReference>
<dbReference type="InterPro" id="IPR029151">
    <property type="entry name" value="Sensor-like_sf"/>
</dbReference>
<accession>A0A212JYS4</accession>
<gene>
    <name evidence="12" type="primary">mcp</name>
    <name evidence="12" type="ORF">KL86APRO_11850</name>
</gene>
<dbReference type="GO" id="GO:0005886">
    <property type="term" value="C:plasma membrane"/>
    <property type="evidence" value="ECO:0007669"/>
    <property type="project" value="UniProtKB-SubCell"/>
</dbReference>
<evidence type="ECO:0000256" key="2">
    <source>
        <dbReference type="ARBA" id="ARBA00022475"/>
    </source>
</evidence>
<evidence type="ECO:0000259" key="10">
    <source>
        <dbReference type="PROSITE" id="PS50111"/>
    </source>
</evidence>